<reference evidence="2 3" key="1">
    <citation type="submission" date="2021-06" db="EMBL/GenBank/DDBJ databases">
        <title>Whole genome sequences of Flavobacterium sp. KK2020170 and assembly.</title>
        <authorList>
            <person name="Kitahara K."/>
            <person name="Miyoshi S."/>
            <person name="Uesaka K."/>
        </authorList>
    </citation>
    <scope>NUCLEOTIDE SEQUENCE [LARGE SCALE GENOMIC DNA]</scope>
    <source>
        <strain evidence="2 3">KK2020170</strain>
    </source>
</reference>
<evidence type="ECO:0000313" key="3">
    <source>
        <dbReference type="Proteomes" id="UP000825258"/>
    </source>
</evidence>
<gene>
    <name evidence="2" type="ORF">KK2020170_22830</name>
</gene>
<evidence type="ECO:0000313" key="2">
    <source>
        <dbReference type="EMBL" id="BCY29415.1"/>
    </source>
</evidence>
<dbReference type="Pfam" id="PF19263">
    <property type="entry name" value="DUF5906"/>
    <property type="match status" value="1"/>
</dbReference>
<dbReference type="InterPro" id="IPR045455">
    <property type="entry name" value="NrS-1_pol-like_helicase"/>
</dbReference>
<dbReference type="InterPro" id="IPR027417">
    <property type="entry name" value="P-loop_NTPase"/>
</dbReference>
<feature type="domain" description="NrS-1 polymerase-like helicase" evidence="1">
    <location>
        <begin position="136"/>
        <end position="242"/>
    </location>
</feature>
<dbReference type="EMBL" id="AP024749">
    <property type="protein sequence ID" value="BCY29415.1"/>
    <property type="molecule type" value="Genomic_DNA"/>
</dbReference>
<accession>A0ABM7S7F8</accession>
<evidence type="ECO:0000259" key="1">
    <source>
        <dbReference type="Pfam" id="PF19263"/>
    </source>
</evidence>
<dbReference type="Gene3D" id="3.40.50.300">
    <property type="entry name" value="P-loop containing nucleotide triphosphate hydrolases"/>
    <property type="match status" value="1"/>
</dbReference>
<proteinExistence type="predicted"/>
<protein>
    <recommendedName>
        <fullName evidence="1">NrS-1 polymerase-like helicase domain-containing protein</fullName>
    </recommendedName>
</protein>
<name>A0ABM7S7F8_9FLAO</name>
<dbReference type="Proteomes" id="UP000825258">
    <property type="component" value="Chromosome"/>
</dbReference>
<dbReference type="RefSeq" id="WP_221258495.1">
    <property type="nucleotide sequence ID" value="NZ_AP024749.1"/>
</dbReference>
<keyword evidence="3" id="KW-1185">Reference proteome</keyword>
<sequence>MNLDIPYIRVGTSYYKIIDKPLISGDKVKVMVKWNRDTIITDHGKSFLEKILKLDGFCCIPNHLEYNLIIENFYNTYNELDVKPIDEKLTLQQLENNIPNSLNFIRHVFGEHYEFGLDYIKILYEKPTQTLPILCLISKERATGKSSFIKWMKSIFSLNMTYIKGDAFSSQFNSDWASMVLVAIDEVFFDRKEITERLKYLSTTDKDKVEAKGKDRQEIEFFAKFILCSNNEDNFIQIDEEEIRFWIRKVRPLKSEDVHFLTKLKEEIPYFLKYLLTREYKSKQKTRMWFTREQIMTDSLLRLISNNKIELALIEFINECFDKTEDEELYLAPGEIFLMLKKYNPKLYIGSANEIRKILKKWNLEPENNTKSYQGIELLSHGEFTTIGRRGRFYTINRDFFSKIFDAVMQE</sequence>
<organism evidence="2 3">
    <name type="scientific">Flavobacterium okayamense</name>
    <dbReference type="NCBI Taxonomy" id="2830782"/>
    <lineage>
        <taxon>Bacteria</taxon>
        <taxon>Pseudomonadati</taxon>
        <taxon>Bacteroidota</taxon>
        <taxon>Flavobacteriia</taxon>
        <taxon>Flavobacteriales</taxon>
        <taxon>Flavobacteriaceae</taxon>
        <taxon>Flavobacterium</taxon>
    </lineage>
</organism>